<keyword evidence="2" id="KW-1185">Reference proteome</keyword>
<name>A0ABS8MNR3_9FLAO</name>
<sequence length="137" mass="16193">MKTSHSFCIVIILFSFLFTSCIEKNSDDPNEVYQLWSGREPEKDVKILKGQYWQSAHFTLEYKMYIQLYATEKWLKEFIKINNLKVHTSEIDLPEDAPSWFRPKIGLKAFSSPENNQGSIYFIDLKTGYLLFHEIQL</sequence>
<gene>
    <name evidence="1" type="ORF">LNQ49_02135</name>
</gene>
<dbReference type="Proteomes" id="UP001430919">
    <property type="component" value="Unassembled WGS sequence"/>
</dbReference>
<evidence type="ECO:0000313" key="2">
    <source>
        <dbReference type="Proteomes" id="UP001430919"/>
    </source>
</evidence>
<dbReference type="EMBL" id="JAJJMO010000001">
    <property type="protein sequence ID" value="MCC9070403.1"/>
    <property type="molecule type" value="Genomic_DNA"/>
</dbReference>
<comment type="caution">
    <text evidence="1">The sequence shown here is derived from an EMBL/GenBank/DDBJ whole genome shotgun (WGS) entry which is preliminary data.</text>
</comment>
<dbReference type="RefSeq" id="WP_229987138.1">
    <property type="nucleotide sequence ID" value="NZ_JAJJMO010000001.1"/>
</dbReference>
<protein>
    <recommendedName>
        <fullName evidence="3">Beta-lactamase-inhibitor-like, PepSY-like</fullName>
    </recommendedName>
</protein>
<dbReference type="PROSITE" id="PS51257">
    <property type="entry name" value="PROKAR_LIPOPROTEIN"/>
    <property type="match status" value="1"/>
</dbReference>
<accession>A0ABS8MNR3</accession>
<reference evidence="1" key="1">
    <citation type="submission" date="2021-11" db="EMBL/GenBank/DDBJ databases">
        <title>Description of novel Flavobacterium species.</title>
        <authorList>
            <person name="Saticioglu I.B."/>
            <person name="Ay H."/>
            <person name="Altun S."/>
            <person name="Duman M."/>
        </authorList>
    </citation>
    <scope>NUCLEOTIDE SEQUENCE</scope>
    <source>
        <strain evidence="1">F-65</strain>
    </source>
</reference>
<evidence type="ECO:0008006" key="3">
    <source>
        <dbReference type="Google" id="ProtNLM"/>
    </source>
</evidence>
<proteinExistence type="predicted"/>
<evidence type="ECO:0000313" key="1">
    <source>
        <dbReference type="EMBL" id="MCC9070403.1"/>
    </source>
</evidence>
<organism evidence="1 2">
    <name type="scientific">Flavobacterium pisciphilum</name>
    <dbReference type="NCBI Taxonomy" id="2893755"/>
    <lineage>
        <taxon>Bacteria</taxon>
        <taxon>Pseudomonadati</taxon>
        <taxon>Bacteroidota</taxon>
        <taxon>Flavobacteriia</taxon>
        <taxon>Flavobacteriales</taxon>
        <taxon>Flavobacteriaceae</taxon>
        <taxon>Flavobacterium</taxon>
    </lineage>
</organism>